<gene>
    <name evidence="1" type="ORF">AV530_014968</name>
</gene>
<sequence length="143" mass="16230">MLGQSSSLPIGIEISSVAGHDIFCHPCRTYLGHLNFFWLLKEQVFLRLQPKALMEQTVLPVSRFNCVHRVPGTQTTIAKRDGLGSEYFVAARQVEPDPKPAEVNGSILSLCFFFPVSRLCYKLHEECKQLISMKRLGRCTFQE</sequence>
<protein>
    <submittedName>
        <fullName evidence="1">Uncharacterized protein</fullName>
    </submittedName>
</protein>
<organism evidence="1 2">
    <name type="scientific">Patagioenas fasciata monilis</name>
    <dbReference type="NCBI Taxonomy" id="372326"/>
    <lineage>
        <taxon>Eukaryota</taxon>
        <taxon>Metazoa</taxon>
        <taxon>Chordata</taxon>
        <taxon>Craniata</taxon>
        <taxon>Vertebrata</taxon>
        <taxon>Euteleostomi</taxon>
        <taxon>Archelosauria</taxon>
        <taxon>Archosauria</taxon>
        <taxon>Dinosauria</taxon>
        <taxon>Saurischia</taxon>
        <taxon>Theropoda</taxon>
        <taxon>Coelurosauria</taxon>
        <taxon>Aves</taxon>
        <taxon>Neognathae</taxon>
        <taxon>Neoaves</taxon>
        <taxon>Columbimorphae</taxon>
        <taxon>Columbiformes</taxon>
        <taxon>Columbidae</taxon>
        <taxon>Patagioenas</taxon>
    </lineage>
</organism>
<keyword evidence="2" id="KW-1185">Reference proteome</keyword>
<evidence type="ECO:0000313" key="2">
    <source>
        <dbReference type="Proteomes" id="UP000190648"/>
    </source>
</evidence>
<proteinExistence type="predicted"/>
<name>A0A1V4K0P9_PATFA</name>
<comment type="caution">
    <text evidence="1">The sequence shown here is derived from an EMBL/GenBank/DDBJ whole genome shotgun (WGS) entry which is preliminary data.</text>
</comment>
<dbReference type="AlphaFoldDB" id="A0A1V4K0P9"/>
<accession>A0A1V4K0P9</accession>
<dbReference type="EMBL" id="LSYS01005191">
    <property type="protein sequence ID" value="OPJ77953.1"/>
    <property type="molecule type" value="Genomic_DNA"/>
</dbReference>
<reference evidence="1 2" key="1">
    <citation type="submission" date="2016-02" db="EMBL/GenBank/DDBJ databases">
        <title>Band-tailed pigeon sequencing and assembly.</title>
        <authorList>
            <person name="Soares A.E."/>
            <person name="Novak B.J."/>
            <person name="Rice E.S."/>
            <person name="O'Connell B."/>
            <person name="Chang D."/>
            <person name="Weber S."/>
            <person name="Shapiro B."/>
        </authorList>
    </citation>
    <scope>NUCLEOTIDE SEQUENCE [LARGE SCALE GENOMIC DNA]</scope>
    <source>
        <strain evidence="1">BTP2013</strain>
        <tissue evidence="1">Blood</tissue>
    </source>
</reference>
<dbReference type="Proteomes" id="UP000190648">
    <property type="component" value="Unassembled WGS sequence"/>
</dbReference>
<evidence type="ECO:0000313" key="1">
    <source>
        <dbReference type="EMBL" id="OPJ77953.1"/>
    </source>
</evidence>